<evidence type="ECO:0000256" key="6">
    <source>
        <dbReference type="SAM" id="MobiDB-lite"/>
    </source>
</evidence>
<dbReference type="PANTHER" id="PTHR30461:SF2">
    <property type="entry name" value="SERINE RECOMBINASE PINE-RELATED"/>
    <property type="match status" value="1"/>
</dbReference>
<dbReference type="Pfam" id="PF02796">
    <property type="entry name" value="HTH_7"/>
    <property type="match status" value="1"/>
</dbReference>
<dbReference type="InterPro" id="IPR036162">
    <property type="entry name" value="Resolvase-like_N_sf"/>
</dbReference>
<accession>A0ABZ3D0C1</accession>
<dbReference type="InterPro" id="IPR006119">
    <property type="entry name" value="Resolv_N"/>
</dbReference>
<dbReference type="EMBL" id="CP152276">
    <property type="protein sequence ID" value="XAE41197.1"/>
    <property type="molecule type" value="Genomic_DNA"/>
</dbReference>
<dbReference type="CDD" id="cd03768">
    <property type="entry name" value="SR_ResInv"/>
    <property type="match status" value="1"/>
</dbReference>
<evidence type="ECO:0000256" key="2">
    <source>
        <dbReference type="ARBA" id="ARBA00022908"/>
    </source>
</evidence>
<evidence type="ECO:0000256" key="1">
    <source>
        <dbReference type="ARBA" id="ARBA00009913"/>
    </source>
</evidence>
<dbReference type="Proteomes" id="UP001449795">
    <property type="component" value="Chromosome"/>
</dbReference>
<dbReference type="InterPro" id="IPR006120">
    <property type="entry name" value="Resolvase_HTH_dom"/>
</dbReference>
<comment type="similarity">
    <text evidence="1">Belongs to the site-specific recombinase resolvase family.</text>
</comment>
<name>A0ABZ3D0C1_9PROT</name>
<protein>
    <submittedName>
        <fullName evidence="8">Recombinase family protein</fullName>
    </submittedName>
</protein>
<dbReference type="Gene3D" id="3.40.50.1390">
    <property type="entry name" value="Resolvase, N-terminal catalytic domain"/>
    <property type="match status" value="1"/>
</dbReference>
<dbReference type="InterPro" id="IPR050639">
    <property type="entry name" value="SSR_resolvase"/>
</dbReference>
<dbReference type="InterPro" id="IPR006118">
    <property type="entry name" value="Recombinase_CS"/>
</dbReference>
<evidence type="ECO:0000256" key="3">
    <source>
        <dbReference type="ARBA" id="ARBA00023125"/>
    </source>
</evidence>
<evidence type="ECO:0000256" key="4">
    <source>
        <dbReference type="ARBA" id="ARBA00023172"/>
    </source>
</evidence>
<evidence type="ECO:0000313" key="8">
    <source>
        <dbReference type="EMBL" id="XAE41197.1"/>
    </source>
</evidence>
<keyword evidence="2" id="KW-0229">DNA integration</keyword>
<dbReference type="InterPro" id="IPR009057">
    <property type="entry name" value="Homeodomain-like_sf"/>
</dbReference>
<keyword evidence="4" id="KW-0233">DNA recombination</keyword>
<dbReference type="SMART" id="SM00857">
    <property type="entry name" value="Resolvase"/>
    <property type="match status" value="1"/>
</dbReference>
<dbReference type="PROSITE" id="PS00397">
    <property type="entry name" value="RECOMBINASES_1"/>
    <property type="match status" value="1"/>
</dbReference>
<dbReference type="Gene3D" id="1.10.10.60">
    <property type="entry name" value="Homeodomain-like"/>
    <property type="match status" value="1"/>
</dbReference>
<keyword evidence="3" id="KW-0238">DNA-binding</keyword>
<feature type="active site" description="O-(5'-phospho-DNA)-serine intermediate" evidence="5">
    <location>
        <position position="20"/>
    </location>
</feature>
<dbReference type="Pfam" id="PF00239">
    <property type="entry name" value="Resolvase"/>
    <property type="match status" value="1"/>
</dbReference>
<dbReference type="SUPFAM" id="SSF46689">
    <property type="entry name" value="Homeodomain-like"/>
    <property type="match status" value="1"/>
</dbReference>
<organism evidence="8 9">
    <name type="scientific">Nguyenibacter vanlangensis</name>
    <dbReference type="NCBI Taxonomy" id="1216886"/>
    <lineage>
        <taxon>Bacteria</taxon>
        <taxon>Pseudomonadati</taxon>
        <taxon>Pseudomonadota</taxon>
        <taxon>Alphaproteobacteria</taxon>
        <taxon>Acetobacterales</taxon>
        <taxon>Acetobacteraceae</taxon>
        <taxon>Nguyenibacter</taxon>
    </lineage>
</organism>
<sequence length="208" mass="23775">MKTIEIEERAPITWGYARVSTRDQETDAQMANLRRLGPDHIIEEKMTGTVAWQKRPVLRKLIEKAQPGDTIAVAYTNRIGRKAAVIWSFHEMLEERGIKLKVGDLGLDTATPVGRAMLQMMAVFAELDHSGIRRNMIEGRAVRQNQGYRIGGPKHKLSKHQRESVRRRHEEGETFRTLAKDYGVSKDTIARVIANDESFFKKSYRESA</sequence>
<gene>
    <name evidence="8" type="ORF">AAC691_12840</name>
</gene>
<evidence type="ECO:0000313" key="9">
    <source>
        <dbReference type="Proteomes" id="UP001449795"/>
    </source>
</evidence>
<evidence type="ECO:0000259" key="7">
    <source>
        <dbReference type="PROSITE" id="PS51736"/>
    </source>
</evidence>
<feature type="region of interest" description="Disordered" evidence="6">
    <location>
        <begin position="148"/>
        <end position="172"/>
    </location>
</feature>
<proteinExistence type="inferred from homology"/>
<dbReference type="PANTHER" id="PTHR30461">
    <property type="entry name" value="DNA-INVERTASE FROM LAMBDOID PROPHAGE"/>
    <property type="match status" value="1"/>
</dbReference>
<dbReference type="RefSeq" id="WP_342627177.1">
    <property type="nucleotide sequence ID" value="NZ_CP152276.1"/>
</dbReference>
<keyword evidence="9" id="KW-1185">Reference proteome</keyword>
<dbReference type="SUPFAM" id="SSF53041">
    <property type="entry name" value="Resolvase-like"/>
    <property type="match status" value="1"/>
</dbReference>
<dbReference type="PROSITE" id="PS51736">
    <property type="entry name" value="RECOMBINASES_3"/>
    <property type="match status" value="1"/>
</dbReference>
<feature type="domain" description="Resolvase/invertase-type recombinase catalytic" evidence="7">
    <location>
        <begin position="12"/>
        <end position="147"/>
    </location>
</feature>
<evidence type="ECO:0000256" key="5">
    <source>
        <dbReference type="PROSITE-ProRule" id="PRU10137"/>
    </source>
</evidence>
<feature type="compositionally biased region" description="Basic and acidic residues" evidence="6">
    <location>
        <begin position="160"/>
        <end position="172"/>
    </location>
</feature>
<reference evidence="8 9" key="1">
    <citation type="submission" date="2024-04" db="EMBL/GenBank/DDBJ databases">
        <title>Complete genome sequence of Nguyenibacter vanlangesis HBCM-1154, a strain capable of nitrogen fixation, IAA production, and phosphorus solubilization isolated from sugarcane soil.</title>
        <authorList>
            <person name="MY HANH P."/>
        </authorList>
    </citation>
    <scope>NUCLEOTIDE SEQUENCE [LARGE SCALE GENOMIC DNA]</scope>
    <source>
        <strain evidence="8 9">HBCM 1154</strain>
    </source>
</reference>